<feature type="region of interest" description="Disordered" evidence="1">
    <location>
        <begin position="465"/>
        <end position="484"/>
    </location>
</feature>
<feature type="domain" description="SCA7" evidence="2">
    <location>
        <begin position="243"/>
        <end position="310"/>
    </location>
</feature>
<reference evidence="3" key="3">
    <citation type="submission" date="2025-09" db="UniProtKB">
        <authorList>
            <consortium name="Ensembl"/>
        </authorList>
    </citation>
    <scope>IDENTIFICATION</scope>
</reference>
<reference evidence="4" key="1">
    <citation type="submission" date="2012-01" db="EMBL/GenBank/DDBJ databases">
        <title>The Genome Sequence of Oreochromis niloticus (Nile Tilapia).</title>
        <authorList>
            <consortium name="Broad Institute Genome Assembly Team"/>
            <consortium name="Broad Institute Sequencing Platform"/>
            <person name="Di Palma F."/>
            <person name="Johnson J."/>
            <person name="Lander E.S."/>
            <person name="Lindblad-Toh K."/>
        </authorList>
    </citation>
    <scope>NUCLEOTIDE SEQUENCE [LARGE SCALE GENOMIC DNA]</scope>
</reference>
<organism evidence="3 4">
    <name type="scientific">Oreochromis niloticus</name>
    <name type="common">Nile tilapia</name>
    <name type="synonym">Tilapia nilotica</name>
    <dbReference type="NCBI Taxonomy" id="8128"/>
    <lineage>
        <taxon>Eukaryota</taxon>
        <taxon>Metazoa</taxon>
        <taxon>Chordata</taxon>
        <taxon>Craniata</taxon>
        <taxon>Vertebrata</taxon>
        <taxon>Euteleostomi</taxon>
        <taxon>Actinopterygii</taxon>
        <taxon>Neopterygii</taxon>
        <taxon>Teleostei</taxon>
        <taxon>Neoteleostei</taxon>
        <taxon>Acanthomorphata</taxon>
        <taxon>Ovalentaria</taxon>
        <taxon>Cichlomorphae</taxon>
        <taxon>Cichliformes</taxon>
        <taxon>Cichlidae</taxon>
        <taxon>African cichlids</taxon>
        <taxon>Pseudocrenilabrinae</taxon>
        <taxon>Oreochromini</taxon>
        <taxon>Oreochromis</taxon>
    </lineage>
</organism>
<dbReference type="InterPro" id="IPR013243">
    <property type="entry name" value="SCA7_dom"/>
</dbReference>
<protein>
    <submittedName>
        <fullName evidence="3">Ataxin 7-like 2b</fullName>
    </submittedName>
</protein>
<dbReference type="Pfam" id="PF08313">
    <property type="entry name" value="SCA7"/>
    <property type="match status" value="1"/>
</dbReference>
<evidence type="ECO:0000256" key="1">
    <source>
        <dbReference type="SAM" id="MobiDB-lite"/>
    </source>
</evidence>
<evidence type="ECO:0000259" key="2">
    <source>
        <dbReference type="PROSITE" id="PS51505"/>
    </source>
</evidence>
<feature type="compositionally biased region" description="Polar residues" evidence="1">
    <location>
        <begin position="151"/>
        <end position="163"/>
    </location>
</feature>
<name>A0A669BGN1_ORENI</name>
<dbReference type="PROSITE" id="PS51505">
    <property type="entry name" value="SCA7"/>
    <property type="match status" value="1"/>
</dbReference>
<sequence length="605" mass="67575">MRETLSCVICMCYYITKYNQINPFVARRYYNLVIVVFHAHGFALPAAGSKVEDDEYGMNCSETMTLGKEDMHIYGHCPAHDDFYLVMCSQCGQVVKPQAFERHCERWHGSVTKMCNPPSALAPQQLNCSSLGLSNNSSSMERKKEGRCQKGGTSSATSPAQQRKSTKTHKNTVSLSSVKFPEENPHSSSMPCLPPFHSAPLSPDDCSTSTLLERSSVQKLTAGQSTESHCPQRGIRTYSRIYKNIHKKECDLNKNGRVLDPERKTLCNRELMCNADSVKHQQKVLGETKTTDQRTTSATDQDMEKLRDESKYKKKHVEADREKITNKYSNNCHIQGSGNPSGSSPEEEGNGTVEVELQPPYTFTLSSDDSEEDEQDEATDLPATPWHPKPLGLCTFGCRTLGCSIFTFDRRLHHLRFALSAMLERHVSTHLWKKTPKVSSGLRSHSHSLESTSLVQFENNPCQPNSYSIKPPYPTTSASVGSGRVCSPSKAQLIEVEPMQDASAAQRAAKKLQSGENKASRYIRDPLFHKKGQPQRPDSATFSNGKKPRESTERQSDVKKCHPFPVPNHRSPRSKGKLPGDQQKVVAYDHMSVAQKRKSSSELLS</sequence>
<dbReference type="AlphaFoldDB" id="A0A669BGN1"/>
<feature type="compositionally biased region" description="Basic and acidic residues" evidence="1">
    <location>
        <begin position="518"/>
        <end position="528"/>
    </location>
</feature>
<proteinExistence type="predicted"/>
<dbReference type="Proteomes" id="UP000005207">
    <property type="component" value="Linkage group LG20"/>
</dbReference>
<feature type="region of interest" description="Disordered" evidence="1">
    <location>
        <begin position="502"/>
        <end position="605"/>
    </location>
</feature>
<feature type="compositionally biased region" description="Basic and acidic residues" evidence="1">
    <location>
        <begin position="547"/>
        <end position="560"/>
    </location>
</feature>
<dbReference type="GeneTree" id="ENSGT00940000159736"/>
<dbReference type="OMA" id="NSNCHIL"/>
<reference evidence="3" key="2">
    <citation type="submission" date="2025-08" db="UniProtKB">
        <authorList>
            <consortium name="Ensembl"/>
        </authorList>
    </citation>
    <scope>IDENTIFICATION</scope>
</reference>
<feature type="compositionally biased region" description="Basic and acidic residues" evidence="1">
    <location>
        <begin position="302"/>
        <end position="325"/>
    </location>
</feature>
<feature type="region of interest" description="Disordered" evidence="1">
    <location>
        <begin position="284"/>
        <end position="384"/>
    </location>
</feature>
<dbReference type="PANTHER" id="PTHR15117:SF5">
    <property type="entry name" value="ATAXIN-7-LIKE PROTEIN 2"/>
    <property type="match status" value="1"/>
</dbReference>
<dbReference type="InParanoid" id="A0A669BGN1"/>
<feature type="compositionally biased region" description="Acidic residues" evidence="1">
    <location>
        <begin position="368"/>
        <end position="379"/>
    </location>
</feature>
<evidence type="ECO:0000313" key="4">
    <source>
        <dbReference type="Proteomes" id="UP000005207"/>
    </source>
</evidence>
<dbReference type="InterPro" id="IPR052237">
    <property type="entry name" value="Ataxin-7-like_regulator"/>
</dbReference>
<dbReference type="PANTHER" id="PTHR15117">
    <property type="entry name" value="ATAXIN 7 RELATED"/>
    <property type="match status" value="1"/>
</dbReference>
<dbReference type="Ensembl" id="ENSONIT00000037224.1">
    <property type="protein sequence ID" value="ENSONIP00000033580.1"/>
    <property type="gene ID" value="ENSONIG00000002509.2"/>
</dbReference>
<accession>A0A669BGN1</accession>
<feature type="region of interest" description="Disordered" evidence="1">
    <location>
        <begin position="132"/>
        <end position="190"/>
    </location>
</feature>
<gene>
    <name evidence="3" type="primary">atxn7l2b</name>
</gene>
<evidence type="ECO:0000313" key="3">
    <source>
        <dbReference type="Ensembl" id="ENSONIP00000033580.1"/>
    </source>
</evidence>
<keyword evidence="4" id="KW-1185">Reference proteome</keyword>